<evidence type="ECO:0000256" key="4">
    <source>
        <dbReference type="ARBA" id="ARBA00022490"/>
    </source>
</evidence>
<evidence type="ECO:0000256" key="9">
    <source>
        <dbReference type="SAM" id="MobiDB-lite"/>
    </source>
</evidence>
<dbReference type="EMBL" id="MU802099">
    <property type="protein sequence ID" value="KAJ3981706.1"/>
    <property type="molecule type" value="Genomic_DNA"/>
</dbReference>
<comment type="subcellular location">
    <subcellularLocation>
        <location evidence="2">Cytoplasm</location>
    </subcellularLocation>
    <subcellularLocation>
        <location evidence="1">Nucleus</location>
    </subcellularLocation>
</comment>
<evidence type="ECO:0000256" key="8">
    <source>
        <dbReference type="ARBA" id="ARBA00023242"/>
    </source>
</evidence>
<evidence type="ECO:0000313" key="11">
    <source>
        <dbReference type="Proteomes" id="UP001163850"/>
    </source>
</evidence>
<feature type="region of interest" description="Disordered" evidence="9">
    <location>
        <begin position="1"/>
        <end position="23"/>
    </location>
</feature>
<proteinExistence type="inferred from homology"/>
<name>A0AA38PUT3_9AGAR</name>
<evidence type="ECO:0000313" key="10">
    <source>
        <dbReference type="EMBL" id="KAJ3981706.1"/>
    </source>
</evidence>
<protein>
    <submittedName>
        <fullName evidence="10">Uncharacterized protein</fullName>
    </submittedName>
</protein>
<feature type="compositionally biased region" description="Basic and acidic residues" evidence="9">
    <location>
        <begin position="10"/>
        <end position="22"/>
    </location>
</feature>
<evidence type="ECO:0000256" key="2">
    <source>
        <dbReference type="ARBA" id="ARBA00004496"/>
    </source>
</evidence>
<keyword evidence="5" id="KW-0678">Repressor</keyword>
<accession>A0AA38PUT3</accession>
<evidence type="ECO:0000256" key="6">
    <source>
        <dbReference type="ARBA" id="ARBA00023015"/>
    </source>
</evidence>
<gene>
    <name evidence="10" type="ORF">F5890DRAFT_1533967</name>
</gene>
<dbReference type="AlphaFoldDB" id="A0AA38PUT3"/>
<reference evidence="10" key="1">
    <citation type="submission" date="2022-08" db="EMBL/GenBank/DDBJ databases">
        <authorList>
            <consortium name="DOE Joint Genome Institute"/>
            <person name="Min B."/>
            <person name="Riley R."/>
            <person name="Sierra-Patev S."/>
            <person name="Naranjo-Ortiz M."/>
            <person name="Looney B."/>
            <person name="Konkel Z."/>
            <person name="Slot J.C."/>
            <person name="Sakamoto Y."/>
            <person name="Steenwyk J.L."/>
            <person name="Rokas A."/>
            <person name="Carro J."/>
            <person name="Camarero S."/>
            <person name="Ferreira P."/>
            <person name="Molpeceres G."/>
            <person name="Ruiz-Duenas F.J."/>
            <person name="Serrano A."/>
            <person name="Henrissat B."/>
            <person name="Drula E."/>
            <person name="Hughes K.W."/>
            <person name="Mata J.L."/>
            <person name="Ishikawa N.K."/>
            <person name="Vargas-Isla R."/>
            <person name="Ushijima S."/>
            <person name="Smith C.A."/>
            <person name="Ahrendt S."/>
            <person name="Andreopoulos W."/>
            <person name="He G."/>
            <person name="Labutti K."/>
            <person name="Lipzen A."/>
            <person name="Ng V."/>
            <person name="Sandor L."/>
            <person name="Barry K."/>
            <person name="Martinez A.T."/>
            <person name="Xiao Y."/>
            <person name="Gibbons J.G."/>
            <person name="Terashima K."/>
            <person name="Hibbett D.S."/>
            <person name="Grigoriev I.V."/>
        </authorList>
    </citation>
    <scope>NUCLEOTIDE SEQUENCE</scope>
    <source>
        <strain evidence="10">TFB7829</strain>
    </source>
</reference>
<comment type="caution">
    <text evidence="10">The sequence shown here is derived from an EMBL/GenBank/DDBJ whole genome shotgun (WGS) entry which is preliminary data.</text>
</comment>
<dbReference type="GO" id="GO:0005737">
    <property type="term" value="C:cytoplasm"/>
    <property type="evidence" value="ECO:0007669"/>
    <property type="project" value="UniProtKB-SubCell"/>
</dbReference>
<dbReference type="InterPro" id="IPR013734">
    <property type="entry name" value="TF_Nrm1/Whi5"/>
</dbReference>
<keyword evidence="4" id="KW-0963">Cytoplasm</keyword>
<keyword evidence="6" id="KW-0805">Transcription regulation</keyword>
<organism evidence="10 11">
    <name type="scientific">Lentinula detonsa</name>
    <dbReference type="NCBI Taxonomy" id="2804962"/>
    <lineage>
        <taxon>Eukaryota</taxon>
        <taxon>Fungi</taxon>
        <taxon>Dikarya</taxon>
        <taxon>Basidiomycota</taxon>
        <taxon>Agaricomycotina</taxon>
        <taxon>Agaricomycetes</taxon>
        <taxon>Agaricomycetidae</taxon>
        <taxon>Agaricales</taxon>
        <taxon>Marasmiineae</taxon>
        <taxon>Omphalotaceae</taxon>
        <taxon>Lentinula</taxon>
    </lineage>
</organism>
<evidence type="ECO:0000256" key="5">
    <source>
        <dbReference type="ARBA" id="ARBA00022491"/>
    </source>
</evidence>
<sequence length="53" mass="6131">MTPSSSLAVDEGKRRSSMDKTKVSHLSRQLQLRLQYAKLKVEHGWVHFLSCFI</sequence>
<dbReference type="Proteomes" id="UP001163850">
    <property type="component" value="Unassembled WGS sequence"/>
</dbReference>
<evidence type="ECO:0000256" key="3">
    <source>
        <dbReference type="ARBA" id="ARBA00006922"/>
    </source>
</evidence>
<comment type="similarity">
    <text evidence="3">Belongs to the WHI5/NRM1 family.</text>
</comment>
<dbReference type="GO" id="GO:0005634">
    <property type="term" value="C:nucleus"/>
    <property type="evidence" value="ECO:0007669"/>
    <property type="project" value="UniProtKB-SubCell"/>
</dbReference>
<keyword evidence="7" id="KW-0804">Transcription</keyword>
<evidence type="ECO:0000256" key="1">
    <source>
        <dbReference type="ARBA" id="ARBA00004123"/>
    </source>
</evidence>
<evidence type="ECO:0000256" key="7">
    <source>
        <dbReference type="ARBA" id="ARBA00023163"/>
    </source>
</evidence>
<dbReference type="Pfam" id="PF08528">
    <property type="entry name" value="Whi5"/>
    <property type="match status" value="1"/>
</dbReference>
<keyword evidence="8" id="KW-0539">Nucleus</keyword>